<gene>
    <name evidence="2" type="ORF">SU86_007055</name>
</gene>
<dbReference type="KEGG" id="tah:SU86_007055"/>
<name>A0A3G1B3J8_9ARCH</name>
<accession>A0A3G1B3J8</accession>
<feature type="domain" description="GFO/IDH/MocA-like oxidoreductase" evidence="1">
    <location>
        <begin position="113"/>
        <end position="236"/>
    </location>
</feature>
<sequence>MGKRRIRNLLKLGQSDIIGFDTRKDRRNETTKKYHIKTFSRLDEAFEKKPGLMIISTPPDLHLKYAKVAIEKNVNFFTELNMFSKDIEQIIHKMRGKSIVGLPSCTLRFHPVVKKAKQLLDKNTIGNVLLIQQHIGQYLPNWHPWEDYRKFFVSKRETGGARELLPFELFWLTYLFSDIKSVYANIGKVSKLDADIDDFYQILIEFKNKIFCTLNIDVVSIPSFRETKIIGEKGTILCNFVEGTIKINRGKNWKELKLNMGSVAKGYVGSTPPEALYEDEMRAVLNAIKKEKKYPYSMNDELKTLKTMDIIEQSSKKGKKIILE</sequence>
<dbReference type="AlphaFoldDB" id="A0A3G1B3J8"/>
<dbReference type="PANTHER" id="PTHR43377:SF1">
    <property type="entry name" value="BILIVERDIN REDUCTASE A"/>
    <property type="match status" value="1"/>
</dbReference>
<protein>
    <recommendedName>
        <fullName evidence="1">GFO/IDH/MocA-like oxidoreductase domain-containing protein</fullName>
    </recommendedName>
</protein>
<dbReference type="Proteomes" id="UP000266745">
    <property type="component" value="Chromosome"/>
</dbReference>
<dbReference type="SUPFAM" id="SSF51735">
    <property type="entry name" value="NAD(P)-binding Rossmann-fold domains"/>
    <property type="match status" value="1"/>
</dbReference>
<dbReference type="InterPro" id="IPR036291">
    <property type="entry name" value="NAD(P)-bd_dom_sf"/>
</dbReference>
<dbReference type="Gene3D" id="3.30.360.10">
    <property type="entry name" value="Dihydrodipicolinate Reductase, domain 2"/>
    <property type="match status" value="1"/>
</dbReference>
<evidence type="ECO:0000259" key="1">
    <source>
        <dbReference type="Pfam" id="PF22725"/>
    </source>
</evidence>
<proteinExistence type="predicted"/>
<dbReference type="Gene3D" id="3.40.50.720">
    <property type="entry name" value="NAD(P)-binding Rossmann-like Domain"/>
    <property type="match status" value="1"/>
</dbReference>
<organism evidence="2 3">
    <name type="scientific">Candidatus Nitrosotenuis cloacae</name>
    <dbReference type="NCBI Taxonomy" id="1603555"/>
    <lineage>
        <taxon>Archaea</taxon>
        <taxon>Nitrososphaerota</taxon>
        <taxon>Candidatus Nitrosotenuis</taxon>
    </lineage>
</organism>
<dbReference type="SUPFAM" id="SSF55347">
    <property type="entry name" value="Glyceraldehyde-3-phosphate dehydrogenase-like, C-terminal domain"/>
    <property type="match status" value="1"/>
</dbReference>
<dbReference type="EMBL" id="CP011097">
    <property type="protein sequence ID" value="AJZ76704.1"/>
    <property type="molecule type" value="Genomic_DNA"/>
</dbReference>
<dbReference type="InterPro" id="IPR055170">
    <property type="entry name" value="GFO_IDH_MocA-like_dom"/>
</dbReference>
<dbReference type="STRING" id="1603555.SU86_007055"/>
<dbReference type="Pfam" id="PF22725">
    <property type="entry name" value="GFO_IDH_MocA_C3"/>
    <property type="match status" value="1"/>
</dbReference>
<reference evidence="2 3" key="1">
    <citation type="journal article" date="2016" name="Sci. Rep.">
        <title>A novel ammonia-oxidizing archaeon from wastewater treatment plant: Its enrichment, physiological and genomic characteristics.</title>
        <authorList>
            <person name="Li Y."/>
            <person name="Ding K."/>
            <person name="Wen X."/>
            <person name="Zhang B."/>
            <person name="Shen B."/>
            <person name="Yang Y."/>
        </authorList>
    </citation>
    <scope>NUCLEOTIDE SEQUENCE [LARGE SCALE GENOMIC DNA]</scope>
    <source>
        <strain evidence="2 3">SAT1</strain>
    </source>
</reference>
<evidence type="ECO:0000313" key="3">
    <source>
        <dbReference type="Proteomes" id="UP000266745"/>
    </source>
</evidence>
<dbReference type="InterPro" id="IPR051450">
    <property type="entry name" value="Gfo/Idh/MocA_Oxidoreductases"/>
</dbReference>
<keyword evidence="3" id="KW-1185">Reference proteome</keyword>
<evidence type="ECO:0000313" key="2">
    <source>
        <dbReference type="EMBL" id="AJZ76704.1"/>
    </source>
</evidence>
<dbReference type="PANTHER" id="PTHR43377">
    <property type="entry name" value="BILIVERDIN REDUCTASE A"/>
    <property type="match status" value="1"/>
</dbReference>